<evidence type="ECO:0000256" key="5">
    <source>
        <dbReference type="ARBA" id="ARBA00022692"/>
    </source>
</evidence>
<keyword evidence="4 10" id="KW-1134">Transmembrane beta strand</keyword>
<dbReference type="Proteomes" id="UP000807785">
    <property type="component" value="Unassembled WGS sequence"/>
</dbReference>
<dbReference type="GO" id="GO:0044718">
    <property type="term" value="P:siderophore transmembrane transport"/>
    <property type="evidence" value="ECO:0007669"/>
    <property type="project" value="TreeGrafter"/>
</dbReference>
<evidence type="ECO:0000256" key="2">
    <source>
        <dbReference type="ARBA" id="ARBA00009810"/>
    </source>
</evidence>
<dbReference type="PANTHER" id="PTHR30069">
    <property type="entry name" value="TONB-DEPENDENT OUTER MEMBRANE RECEPTOR"/>
    <property type="match status" value="1"/>
</dbReference>
<dbReference type="Gene3D" id="2.170.130.10">
    <property type="entry name" value="TonB-dependent receptor, plug domain"/>
    <property type="match status" value="1"/>
</dbReference>
<feature type="domain" description="TonB-dependent receptor-like beta-barrel" evidence="12">
    <location>
        <begin position="228"/>
        <end position="616"/>
    </location>
</feature>
<dbReference type="AlphaFoldDB" id="A0A9D7E930"/>
<evidence type="ECO:0000256" key="8">
    <source>
        <dbReference type="ARBA" id="ARBA00023170"/>
    </source>
</evidence>
<keyword evidence="9 10" id="KW-0998">Cell outer membrane</keyword>
<dbReference type="InterPro" id="IPR036942">
    <property type="entry name" value="Beta-barrel_TonB_sf"/>
</dbReference>
<comment type="subcellular location">
    <subcellularLocation>
        <location evidence="1 10">Cell outer membrane</location>
        <topology evidence="1 10">Multi-pass membrane protein</topology>
    </subcellularLocation>
</comment>
<evidence type="ECO:0000256" key="7">
    <source>
        <dbReference type="ARBA" id="ARBA00023136"/>
    </source>
</evidence>
<keyword evidence="7 10" id="KW-0472">Membrane</keyword>
<dbReference type="Pfam" id="PF07715">
    <property type="entry name" value="Plug"/>
    <property type="match status" value="1"/>
</dbReference>
<evidence type="ECO:0000256" key="6">
    <source>
        <dbReference type="ARBA" id="ARBA00023077"/>
    </source>
</evidence>
<keyword evidence="6 11" id="KW-0798">TonB box</keyword>
<keyword evidence="8 14" id="KW-0675">Receptor</keyword>
<evidence type="ECO:0000256" key="4">
    <source>
        <dbReference type="ARBA" id="ARBA00022452"/>
    </source>
</evidence>
<dbReference type="Pfam" id="PF00593">
    <property type="entry name" value="TonB_dep_Rec_b-barrel"/>
    <property type="match status" value="1"/>
</dbReference>
<dbReference type="InterPro" id="IPR012910">
    <property type="entry name" value="Plug_dom"/>
</dbReference>
<evidence type="ECO:0000259" key="13">
    <source>
        <dbReference type="Pfam" id="PF07715"/>
    </source>
</evidence>
<evidence type="ECO:0000256" key="3">
    <source>
        <dbReference type="ARBA" id="ARBA00022448"/>
    </source>
</evidence>
<evidence type="ECO:0000259" key="12">
    <source>
        <dbReference type="Pfam" id="PF00593"/>
    </source>
</evidence>
<dbReference type="InterPro" id="IPR039426">
    <property type="entry name" value="TonB-dep_rcpt-like"/>
</dbReference>
<accession>A0A9D7E930</accession>
<organism evidence="14 15">
    <name type="scientific">Candidatus Methylophosphatis roskildensis</name>
    <dbReference type="NCBI Taxonomy" id="2899263"/>
    <lineage>
        <taxon>Bacteria</taxon>
        <taxon>Pseudomonadati</taxon>
        <taxon>Pseudomonadota</taxon>
        <taxon>Betaproteobacteria</taxon>
        <taxon>Nitrosomonadales</taxon>
        <taxon>Sterolibacteriaceae</taxon>
        <taxon>Candidatus Methylophosphatis</taxon>
    </lineage>
</organism>
<proteinExistence type="inferred from homology"/>
<dbReference type="PANTHER" id="PTHR30069:SF27">
    <property type="entry name" value="BLL4766 PROTEIN"/>
    <property type="match status" value="1"/>
</dbReference>
<keyword evidence="3 10" id="KW-0813">Transport</keyword>
<dbReference type="GO" id="GO:0015344">
    <property type="term" value="F:siderophore uptake transmembrane transporter activity"/>
    <property type="evidence" value="ECO:0007669"/>
    <property type="project" value="TreeGrafter"/>
</dbReference>
<feature type="domain" description="TonB-dependent receptor plug" evidence="13">
    <location>
        <begin position="57"/>
        <end position="168"/>
    </location>
</feature>
<dbReference type="SUPFAM" id="SSF56935">
    <property type="entry name" value="Porins"/>
    <property type="match status" value="1"/>
</dbReference>
<keyword evidence="5 10" id="KW-0812">Transmembrane</keyword>
<evidence type="ECO:0000313" key="14">
    <source>
        <dbReference type="EMBL" id="MBK6975080.1"/>
    </source>
</evidence>
<gene>
    <name evidence="14" type="ORF">IPH26_19810</name>
</gene>
<dbReference type="PROSITE" id="PS52016">
    <property type="entry name" value="TONB_DEPENDENT_REC_3"/>
    <property type="match status" value="1"/>
</dbReference>
<dbReference type="InterPro" id="IPR037066">
    <property type="entry name" value="Plug_dom_sf"/>
</dbReference>
<evidence type="ECO:0000256" key="10">
    <source>
        <dbReference type="PROSITE-ProRule" id="PRU01360"/>
    </source>
</evidence>
<sequence>MTTTHDSASRRDAARWSLAMLGGLLAGPVWAVQSDSERGFFEELPVVLSASRLPQPLSEAPAAVTVLDRDFIRSTGYRDIGRLFRLVPGFTVIQDRGHTTALSYHGLASSFASNKMQVLIDGRSVYSNYLAGGVDWGGLPITIDEIDRIEIVRGSSSATYGANAFLGVVNIITRHSAEDGGAMLSLLGGNLGQFDAAARVGARYGDMSLRVSATHMQDDGFKALVDDRRNTVATLRADYRLSSRAEVTFSAGVNSSLRGLGYTNDPDNGTRDLDSLHEFVQLRWRYAPDLDEEWTAGYYHNTERGRELQFVPILPAPFTTVDNSRVAHRDNIDFQHYFRPYASLRLLWGGEARREEVSGASFFAGEPGRSTSVGRVFANAEWRAVDPLLINLGGLYEKFQGETGRLAPRLFANWQVAPGHTLRAGILRAYREPSLWEQKGTVEFGPFVAIESQGRLEPERVTTQEIGYLGMLPFLSSVVDVRIYRERIRNLVTFESRGALPRLIVNQRDDVRIRGIEWQWKARPSESTDLIWSHALTRIESAAPNGRSSTPPYSSSLTWQQRYGRGISSTVSLINVGTTEWLDSQSIPSYTTWDGRIAWRFRSGLSNNELAVGLINGGPRHEEWRLPGRSPNPVDPFWYLSLRTEF</sequence>
<evidence type="ECO:0000313" key="15">
    <source>
        <dbReference type="Proteomes" id="UP000807785"/>
    </source>
</evidence>
<dbReference type="Gene3D" id="2.40.170.20">
    <property type="entry name" value="TonB-dependent receptor, beta-barrel domain"/>
    <property type="match status" value="1"/>
</dbReference>
<evidence type="ECO:0000256" key="9">
    <source>
        <dbReference type="ARBA" id="ARBA00023237"/>
    </source>
</evidence>
<reference evidence="14" key="1">
    <citation type="submission" date="2020-10" db="EMBL/GenBank/DDBJ databases">
        <title>Connecting structure to function with the recovery of over 1000 high-quality activated sludge metagenome-assembled genomes encoding full-length rRNA genes using long-read sequencing.</title>
        <authorList>
            <person name="Singleton C.M."/>
            <person name="Petriglieri F."/>
            <person name="Kristensen J.M."/>
            <person name="Kirkegaard R.H."/>
            <person name="Michaelsen T.Y."/>
            <person name="Andersen M.H."/>
            <person name="Karst S.M."/>
            <person name="Dueholm M.S."/>
            <person name="Nielsen P.H."/>
            <person name="Albertsen M."/>
        </authorList>
    </citation>
    <scope>NUCLEOTIDE SEQUENCE</scope>
    <source>
        <strain evidence="14">Bjer_18-Q3-R1-45_BAT3C.347</strain>
    </source>
</reference>
<evidence type="ECO:0000256" key="1">
    <source>
        <dbReference type="ARBA" id="ARBA00004571"/>
    </source>
</evidence>
<evidence type="ECO:0000256" key="11">
    <source>
        <dbReference type="RuleBase" id="RU003357"/>
    </source>
</evidence>
<protein>
    <submittedName>
        <fullName evidence="14">TonB-dependent receptor</fullName>
    </submittedName>
</protein>
<comment type="similarity">
    <text evidence="2 10 11">Belongs to the TonB-dependent receptor family.</text>
</comment>
<name>A0A9D7E930_9PROT</name>
<dbReference type="InterPro" id="IPR000531">
    <property type="entry name" value="Beta-barrel_TonB"/>
</dbReference>
<dbReference type="EMBL" id="JADJEV010000005">
    <property type="protein sequence ID" value="MBK6975080.1"/>
    <property type="molecule type" value="Genomic_DNA"/>
</dbReference>
<dbReference type="GO" id="GO:0009279">
    <property type="term" value="C:cell outer membrane"/>
    <property type="evidence" value="ECO:0007669"/>
    <property type="project" value="UniProtKB-SubCell"/>
</dbReference>
<comment type="caution">
    <text evidence="14">The sequence shown here is derived from an EMBL/GenBank/DDBJ whole genome shotgun (WGS) entry which is preliminary data.</text>
</comment>